<dbReference type="Pfam" id="PF00145">
    <property type="entry name" value="DNA_methylase"/>
    <property type="match status" value="2"/>
</dbReference>
<name>A0A413K2E3_BACFG</name>
<evidence type="ECO:0000256" key="5">
    <source>
        <dbReference type="ARBA" id="ARBA00022747"/>
    </source>
</evidence>
<keyword evidence="5" id="KW-0680">Restriction system</keyword>
<evidence type="ECO:0000256" key="8">
    <source>
        <dbReference type="RuleBase" id="RU000416"/>
    </source>
</evidence>
<dbReference type="SUPFAM" id="SSF53335">
    <property type="entry name" value="S-adenosyl-L-methionine-dependent methyltransferases"/>
    <property type="match status" value="1"/>
</dbReference>
<dbReference type="PROSITE" id="PS51679">
    <property type="entry name" value="SAM_MT_C5"/>
    <property type="match status" value="1"/>
</dbReference>
<dbReference type="CDD" id="cd00315">
    <property type="entry name" value="Cyt_C5_DNA_methylase"/>
    <property type="match status" value="1"/>
</dbReference>
<dbReference type="GO" id="GO:0009307">
    <property type="term" value="P:DNA restriction-modification system"/>
    <property type="evidence" value="ECO:0007669"/>
    <property type="project" value="UniProtKB-KW"/>
</dbReference>
<dbReference type="RefSeq" id="WP_050552633.1">
    <property type="nucleotide sequence ID" value="NZ_JAGJHH010000011.1"/>
</dbReference>
<dbReference type="NCBIfam" id="TIGR00675">
    <property type="entry name" value="dcm"/>
    <property type="match status" value="1"/>
</dbReference>
<dbReference type="Gene3D" id="3.90.120.10">
    <property type="entry name" value="DNA Methylase, subunit A, domain 2"/>
    <property type="match status" value="1"/>
</dbReference>
<evidence type="ECO:0000256" key="6">
    <source>
        <dbReference type="ARBA" id="ARBA00047422"/>
    </source>
</evidence>
<evidence type="ECO:0000313" key="10">
    <source>
        <dbReference type="Proteomes" id="UP000284614"/>
    </source>
</evidence>
<dbReference type="GO" id="GO:0003886">
    <property type="term" value="F:DNA (cytosine-5-)-methyltransferase activity"/>
    <property type="evidence" value="ECO:0007669"/>
    <property type="project" value="UniProtKB-EC"/>
</dbReference>
<dbReference type="Proteomes" id="UP000284614">
    <property type="component" value="Unassembled WGS sequence"/>
</dbReference>
<keyword evidence="2 7" id="KW-0489">Methyltransferase</keyword>
<gene>
    <name evidence="9" type="ORF">DXA27_05790</name>
</gene>
<dbReference type="PROSITE" id="PS00095">
    <property type="entry name" value="C5_MTASE_2"/>
    <property type="match status" value="1"/>
</dbReference>
<reference evidence="9 10" key="1">
    <citation type="submission" date="2018-08" db="EMBL/GenBank/DDBJ databases">
        <title>A genome reference for cultivated species of the human gut microbiota.</title>
        <authorList>
            <person name="Zou Y."/>
            <person name="Xue W."/>
            <person name="Luo G."/>
        </authorList>
    </citation>
    <scope>NUCLEOTIDE SEQUENCE [LARGE SCALE GENOMIC DNA]</scope>
    <source>
        <strain evidence="9 10">OF01-1</strain>
    </source>
</reference>
<feature type="active site" evidence="7">
    <location>
        <position position="77"/>
    </location>
</feature>
<evidence type="ECO:0000256" key="3">
    <source>
        <dbReference type="ARBA" id="ARBA00022679"/>
    </source>
</evidence>
<dbReference type="PANTHER" id="PTHR46098:SF1">
    <property type="entry name" value="TRNA (CYTOSINE(38)-C(5))-METHYLTRANSFERASE"/>
    <property type="match status" value="1"/>
</dbReference>
<dbReference type="AlphaFoldDB" id="A0A413K2E3"/>
<comment type="catalytic activity">
    <reaction evidence="6">
        <text>a 2'-deoxycytidine in DNA + S-adenosyl-L-methionine = a 5-methyl-2'-deoxycytidine in DNA + S-adenosyl-L-homocysteine + H(+)</text>
        <dbReference type="Rhea" id="RHEA:13681"/>
        <dbReference type="Rhea" id="RHEA-COMP:11369"/>
        <dbReference type="Rhea" id="RHEA-COMP:11370"/>
        <dbReference type="ChEBI" id="CHEBI:15378"/>
        <dbReference type="ChEBI" id="CHEBI:57856"/>
        <dbReference type="ChEBI" id="CHEBI:59789"/>
        <dbReference type="ChEBI" id="CHEBI:85452"/>
        <dbReference type="ChEBI" id="CHEBI:85454"/>
        <dbReference type="EC" id="2.1.1.37"/>
    </reaction>
</comment>
<organism evidence="9 10">
    <name type="scientific">Bacteroides fragilis</name>
    <dbReference type="NCBI Taxonomy" id="817"/>
    <lineage>
        <taxon>Bacteria</taxon>
        <taxon>Pseudomonadati</taxon>
        <taxon>Bacteroidota</taxon>
        <taxon>Bacteroidia</taxon>
        <taxon>Bacteroidales</taxon>
        <taxon>Bacteroidaceae</taxon>
        <taxon>Bacteroides</taxon>
    </lineage>
</organism>
<dbReference type="GO" id="GO:0032259">
    <property type="term" value="P:methylation"/>
    <property type="evidence" value="ECO:0007669"/>
    <property type="project" value="UniProtKB-KW"/>
</dbReference>
<evidence type="ECO:0000256" key="2">
    <source>
        <dbReference type="ARBA" id="ARBA00022603"/>
    </source>
</evidence>
<dbReference type="PRINTS" id="PR00105">
    <property type="entry name" value="C5METTRFRASE"/>
</dbReference>
<accession>A0A413K2E3</accession>
<comment type="caution">
    <text evidence="9">The sequence shown here is derived from an EMBL/GenBank/DDBJ whole genome shotgun (WGS) entry which is preliminary data.</text>
</comment>
<dbReference type="InterPro" id="IPR050750">
    <property type="entry name" value="C5-MTase"/>
</dbReference>
<comment type="similarity">
    <text evidence="7 8">Belongs to the class I-like SAM-binding methyltransferase superfamily. C5-methyltransferase family.</text>
</comment>
<dbReference type="InterPro" id="IPR029063">
    <property type="entry name" value="SAM-dependent_MTases_sf"/>
</dbReference>
<evidence type="ECO:0000313" key="9">
    <source>
        <dbReference type="EMBL" id="RGY70180.1"/>
    </source>
</evidence>
<dbReference type="EC" id="2.1.1.37" evidence="1"/>
<evidence type="ECO:0000256" key="1">
    <source>
        <dbReference type="ARBA" id="ARBA00011975"/>
    </source>
</evidence>
<evidence type="ECO:0000256" key="7">
    <source>
        <dbReference type="PROSITE-ProRule" id="PRU01016"/>
    </source>
</evidence>
<dbReference type="EMBL" id="QSDG01000004">
    <property type="protein sequence ID" value="RGY70180.1"/>
    <property type="molecule type" value="Genomic_DNA"/>
</dbReference>
<keyword evidence="3 7" id="KW-0808">Transferase</keyword>
<keyword evidence="4 7" id="KW-0949">S-adenosyl-L-methionine</keyword>
<sequence>MTKKKKYAVSSFFAGIGGFDIAFERNGFATNFLCEINPFCQSILSQHWPDVKKGNDINEIQSSDIPHSDVWCGGFPCQDISLARGASRRLGLNGTRSGLFYRYAELIAEKKPEVVIIENVAGLFNSNKGHDFGVIIQTMTSLGYAVSWRLLNSRYFGVPQSRTRVYLCCWLNNPTKAVKVLFDECGAEKSKRERLDFITEASKPNEYPKVPNVSYCLAASSGRHTGTDWSRTYVVCHDGVRRMTPLESERLQGFPDKWTELQNFNGNDDDLNTLRYTAIGNAVSIPVVEWIAKRVYAELSTSEQFEWDWHHIQTTYKDFKKGELHDSLNDMDFTDVDQNHKWQKGGIAWNGLYMDCLVSPTPSTIIKSSLLDLIEKDDVSSMYYLSPNAAEGILRRVDNQGRTLFSPLRIALEKLKDNK</sequence>
<dbReference type="InterPro" id="IPR001525">
    <property type="entry name" value="C5_MeTfrase"/>
</dbReference>
<evidence type="ECO:0000256" key="4">
    <source>
        <dbReference type="ARBA" id="ARBA00022691"/>
    </source>
</evidence>
<protein>
    <recommendedName>
        <fullName evidence="1">DNA (cytosine-5-)-methyltransferase</fullName>
        <ecNumber evidence="1">2.1.1.37</ecNumber>
    </recommendedName>
</protein>
<proteinExistence type="inferred from homology"/>
<dbReference type="PANTHER" id="PTHR46098">
    <property type="entry name" value="TRNA (CYTOSINE(38)-C(5))-METHYLTRANSFERASE"/>
    <property type="match status" value="1"/>
</dbReference>
<dbReference type="InterPro" id="IPR031303">
    <property type="entry name" value="C5_meth_CS"/>
</dbReference>
<dbReference type="Gene3D" id="3.40.50.150">
    <property type="entry name" value="Vaccinia Virus protein VP39"/>
    <property type="match status" value="1"/>
</dbReference>